<dbReference type="PANTHER" id="PTHR13768">
    <property type="entry name" value="SOLUBLE NSF ATTACHMENT PROTEIN SNAP"/>
    <property type="match status" value="1"/>
</dbReference>
<dbReference type="InterPro" id="IPR011990">
    <property type="entry name" value="TPR-like_helical_dom_sf"/>
</dbReference>
<keyword evidence="4 7" id="KW-0931">ER-Golgi transport</keyword>
<evidence type="ECO:0000256" key="3">
    <source>
        <dbReference type="ARBA" id="ARBA00022448"/>
    </source>
</evidence>
<evidence type="ECO:0000313" key="9">
    <source>
        <dbReference type="Proteomes" id="UP000050795"/>
    </source>
</evidence>
<proteinExistence type="inferred from homology"/>
<dbReference type="AlphaFoldDB" id="A0AA85K896"/>
<comment type="similarity">
    <text evidence="2 7">Belongs to the SNAP family.</text>
</comment>
<evidence type="ECO:0000256" key="4">
    <source>
        <dbReference type="ARBA" id="ARBA00022892"/>
    </source>
</evidence>
<organism evidence="9 10">
    <name type="scientific">Trichobilharzia regenti</name>
    <name type="common">Nasal bird schistosome</name>
    <dbReference type="NCBI Taxonomy" id="157069"/>
    <lineage>
        <taxon>Eukaryota</taxon>
        <taxon>Metazoa</taxon>
        <taxon>Spiralia</taxon>
        <taxon>Lophotrochozoa</taxon>
        <taxon>Platyhelminthes</taxon>
        <taxon>Trematoda</taxon>
        <taxon>Digenea</taxon>
        <taxon>Strigeidida</taxon>
        <taxon>Schistosomatoidea</taxon>
        <taxon>Schistosomatidae</taxon>
        <taxon>Trichobilharzia</taxon>
    </lineage>
</organism>
<evidence type="ECO:0000256" key="2">
    <source>
        <dbReference type="ARBA" id="ARBA00010050"/>
    </source>
</evidence>
<evidence type="ECO:0008006" key="11">
    <source>
        <dbReference type="Google" id="ProtNLM"/>
    </source>
</evidence>
<name>A0AA85K896_TRIRE</name>
<dbReference type="FunFam" id="1.25.40.10:FF:000049">
    <property type="entry name" value="Alpha-soluble NSF attachment protein-like"/>
    <property type="match status" value="1"/>
</dbReference>
<feature type="region of interest" description="Disordered" evidence="8">
    <location>
        <begin position="1"/>
        <end position="28"/>
    </location>
</feature>
<dbReference type="GO" id="GO:0005483">
    <property type="term" value="F:soluble NSF attachment protein activity"/>
    <property type="evidence" value="ECO:0007669"/>
    <property type="project" value="UniProtKB-ARBA"/>
</dbReference>
<comment type="subcellular location">
    <subcellularLocation>
        <location evidence="1 7">Membrane</location>
        <topology evidence="1 7">Peripheral membrane protein</topology>
    </subcellularLocation>
</comment>
<dbReference type="GO" id="GO:0031201">
    <property type="term" value="C:SNARE complex"/>
    <property type="evidence" value="ECO:0007669"/>
    <property type="project" value="TreeGrafter"/>
</dbReference>
<sequence>MRSNYNKPTGRVDQEPIPHNQEASTKKSNSFILARKNDIGYWTIVSDRTEEMISLYEKAANCFKMSHNWTEAGNAFLEAASLSLSQKSKHDAATHYVNASLVFKKDDPKKAIQCLTKAIEIYTEMGRFTIAAKHHQTIAEIFEKDLVDVEQAIRHYEQAADYYKGEESNSSAMKCQLLVAKLAAQLGQYDKAATLFEEAGKASMENNLLKYGAKGHLFHAVICHFCVDLINGQKALKTYEECYPMFADSRECGLMKKLSDALEQENVEAYTVAVQEYDNITRLEPWITSLLLKLKKTISEEEDIT</sequence>
<dbReference type="SUPFAM" id="SSF48452">
    <property type="entry name" value="TPR-like"/>
    <property type="match status" value="1"/>
</dbReference>
<evidence type="ECO:0000256" key="8">
    <source>
        <dbReference type="SAM" id="MobiDB-lite"/>
    </source>
</evidence>
<protein>
    <recommendedName>
        <fullName evidence="11">TPR_REGION domain-containing protein</fullName>
    </recommendedName>
</protein>
<comment type="function">
    <text evidence="7">Required for vesicular transport between the endoplasmic reticulum and the Golgi apparatus.</text>
</comment>
<dbReference type="GO" id="GO:0035494">
    <property type="term" value="P:SNARE complex disassembly"/>
    <property type="evidence" value="ECO:0007669"/>
    <property type="project" value="TreeGrafter"/>
</dbReference>
<dbReference type="Pfam" id="PF14938">
    <property type="entry name" value="SNAP"/>
    <property type="match status" value="1"/>
</dbReference>
<dbReference type="Gene3D" id="1.25.40.10">
    <property type="entry name" value="Tetratricopeptide repeat domain"/>
    <property type="match status" value="1"/>
</dbReference>
<reference evidence="10" key="2">
    <citation type="submission" date="2023-11" db="UniProtKB">
        <authorList>
            <consortium name="WormBaseParasite"/>
        </authorList>
    </citation>
    <scope>IDENTIFICATION</scope>
</reference>
<dbReference type="PANTHER" id="PTHR13768:SF8">
    <property type="entry name" value="ALPHA-SOLUBLE NSF ATTACHMENT PROTEIN"/>
    <property type="match status" value="1"/>
</dbReference>
<dbReference type="CDD" id="cd15832">
    <property type="entry name" value="SNAP"/>
    <property type="match status" value="1"/>
</dbReference>
<dbReference type="GO" id="GO:0019905">
    <property type="term" value="F:syntaxin binding"/>
    <property type="evidence" value="ECO:0007669"/>
    <property type="project" value="TreeGrafter"/>
</dbReference>
<dbReference type="GO" id="GO:0005774">
    <property type="term" value="C:vacuolar membrane"/>
    <property type="evidence" value="ECO:0007669"/>
    <property type="project" value="TreeGrafter"/>
</dbReference>
<dbReference type="GO" id="GO:0006886">
    <property type="term" value="P:intracellular protein transport"/>
    <property type="evidence" value="ECO:0007669"/>
    <property type="project" value="UniProtKB-UniRule"/>
</dbReference>
<accession>A0AA85K896</accession>
<dbReference type="PRINTS" id="PR00448">
    <property type="entry name" value="NSFATTACHMNT"/>
</dbReference>
<keyword evidence="5 7" id="KW-0653">Protein transport</keyword>
<dbReference type="Proteomes" id="UP000050795">
    <property type="component" value="Unassembled WGS sequence"/>
</dbReference>
<evidence type="ECO:0000256" key="7">
    <source>
        <dbReference type="RuleBase" id="RU367013"/>
    </source>
</evidence>
<reference evidence="9" key="1">
    <citation type="submission" date="2022-06" db="EMBL/GenBank/DDBJ databases">
        <authorList>
            <person name="Berger JAMES D."/>
            <person name="Berger JAMES D."/>
        </authorList>
    </citation>
    <scope>NUCLEOTIDE SEQUENCE [LARGE SCALE GENOMIC DNA]</scope>
</reference>
<evidence type="ECO:0000256" key="1">
    <source>
        <dbReference type="ARBA" id="ARBA00004170"/>
    </source>
</evidence>
<evidence type="ECO:0000256" key="5">
    <source>
        <dbReference type="ARBA" id="ARBA00022927"/>
    </source>
</evidence>
<dbReference type="WBParaSite" id="TREG1_68920.1">
    <property type="protein sequence ID" value="TREG1_68920.1"/>
    <property type="gene ID" value="TREG1_68920"/>
</dbReference>
<keyword evidence="6 7" id="KW-0472">Membrane</keyword>
<keyword evidence="3 7" id="KW-0813">Transport</keyword>
<evidence type="ECO:0000256" key="6">
    <source>
        <dbReference type="ARBA" id="ARBA00023136"/>
    </source>
</evidence>
<dbReference type="InterPro" id="IPR000744">
    <property type="entry name" value="NSF_attach"/>
</dbReference>
<keyword evidence="9" id="KW-1185">Reference proteome</keyword>
<evidence type="ECO:0000313" key="10">
    <source>
        <dbReference type="WBParaSite" id="TREG1_68920.1"/>
    </source>
</evidence>